<dbReference type="EMBL" id="JAGGLD010000003">
    <property type="protein sequence ID" value="MBP2001034.1"/>
    <property type="molecule type" value="Genomic_DNA"/>
</dbReference>
<dbReference type="InterPro" id="IPR023090">
    <property type="entry name" value="UPF0702_alpha/beta_dom_sf"/>
</dbReference>
<accession>A0ABS4JH30</accession>
<dbReference type="PANTHER" id="PTHR34582:SF7">
    <property type="entry name" value="UPF0702 TRANSMEMBRANE PROTEIN YDFS"/>
    <property type="match status" value="1"/>
</dbReference>
<dbReference type="Pfam" id="PF04239">
    <property type="entry name" value="DUF421"/>
    <property type="match status" value="1"/>
</dbReference>
<keyword evidence="6 7" id="KW-0472">Membrane</keyword>
<keyword evidence="10" id="KW-1185">Reference proteome</keyword>
<protein>
    <submittedName>
        <fullName evidence="9">Uncharacterized membrane protein YcaP (DUF421 family)</fullName>
    </submittedName>
</protein>
<gene>
    <name evidence="9" type="ORF">J2Z69_002077</name>
</gene>
<evidence type="ECO:0000256" key="5">
    <source>
        <dbReference type="ARBA" id="ARBA00022989"/>
    </source>
</evidence>
<evidence type="ECO:0000256" key="2">
    <source>
        <dbReference type="ARBA" id="ARBA00006448"/>
    </source>
</evidence>
<feature type="domain" description="YetF C-terminal" evidence="8">
    <location>
        <begin position="82"/>
        <end position="214"/>
    </location>
</feature>
<evidence type="ECO:0000256" key="3">
    <source>
        <dbReference type="ARBA" id="ARBA00022475"/>
    </source>
</evidence>
<dbReference type="PANTHER" id="PTHR34582">
    <property type="entry name" value="UPF0702 TRANSMEMBRANE PROTEIN YCAP"/>
    <property type="match status" value="1"/>
</dbReference>
<name>A0ABS4JH30_9BACL</name>
<evidence type="ECO:0000256" key="1">
    <source>
        <dbReference type="ARBA" id="ARBA00004651"/>
    </source>
</evidence>
<dbReference type="Gene3D" id="3.30.240.20">
    <property type="entry name" value="bsu07140 like domains"/>
    <property type="match status" value="2"/>
</dbReference>
<organism evidence="9 10">
    <name type="scientific">Paenibacillus shirakamiensis</name>
    <dbReference type="NCBI Taxonomy" id="1265935"/>
    <lineage>
        <taxon>Bacteria</taxon>
        <taxon>Bacillati</taxon>
        <taxon>Bacillota</taxon>
        <taxon>Bacilli</taxon>
        <taxon>Bacillales</taxon>
        <taxon>Paenibacillaceae</taxon>
        <taxon>Paenibacillus</taxon>
    </lineage>
</organism>
<evidence type="ECO:0000259" key="8">
    <source>
        <dbReference type="Pfam" id="PF04239"/>
    </source>
</evidence>
<keyword evidence="5 7" id="KW-1133">Transmembrane helix</keyword>
<dbReference type="Proteomes" id="UP001519288">
    <property type="component" value="Unassembled WGS sequence"/>
</dbReference>
<sequence>MPDWAEVIIRTVTAVLFLFILTRLLGKRQISQLSFFEYITGITIGDLAATVSLDIESKWFLGIISLSVWVLICISIEFLEIKSKKARDLIDSSATVLIKDGKILEDNLKKEKLTNEELLQQLRKKSVFRAAEVEFALMEVSGEINIMLKKEYQPLTPSLLGVKVAPEVEPQTIILDGVIMEEPLATIGRNINWLHRELEKIGVSLDNVFLGQVDAFGGLYVDLYDDQIKVPEPQERAVLRADLKKIEADLELFSLGTQNKEAKKMYEQSSIQLKQIILDLEYLLTR</sequence>
<evidence type="ECO:0000256" key="6">
    <source>
        <dbReference type="ARBA" id="ARBA00023136"/>
    </source>
</evidence>
<evidence type="ECO:0000313" key="9">
    <source>
        <dbReference type="EMBL" id="MBP2001034.1"/>
    </source>
</evidence>
<dbReference type="InterPro" id="IPR012452">
    <property type="entry name" value="DUF1657"/>
</dbReference>
<keyword evidence="3" id="KW-1003">Cell membrane</keyword>
<evidence type="ECO:0000256" key="7">
    <source>
        <dbReference type="SAM" id="Phobius"/>
    </source>
</evidence>
<comment type="similarity">
    <text evidence="2">Belongs to the UPF0702 family.</text>
</comment>
<dbReference type="Pfam" id="PF07870">
    <property type="entry name" value="DUF1657"/>
    <property type="match status" value="1"/>
</dbReference>
<feature type="transmembrane region" description="Helical" evidence="7">
    <location>
        <begin position="33"/>
        <end position="53"/>
    </location>
</feature>
<dbReference type="InterPro" id="IPR007353">
    <property type="entry name" value="DUF421"/>
</dbReference>
<evidence type="ECO:0000256" key="4">
    <source>
        <dbReference type="ARBA" id="ARBA00022692"/>
    </source>
</evidence>
<comment type="subcellular location">
    <subcellularLocation>
        <location evidence="1">Cell membrane</location>
        <topology evidence="1">Multi-pass membrane protein</topology>
    </subcellularLocation>
</comment>
<proteinExistence type="inferred from homology"/>
<feature type="transmembrane region" description="Helical" evidence="7">
    <location>
        <begin position="7"/>
        <end position="26"/>
    </location>
</feature>
<comment type="caution">
    <text evidence="9">The sequence shown here is derived from an EMBL/GenBank/DDBJ whole genome shotgun (WGS) entry which is preliminary data.</text>
</comment>
<keyword evidence="4 7" id="KW-0812">Transmembrane</keyword>
<dbReference type="RefSeq" id="WP_209861712.1">
    <property type="nucleotide sequence ID" value="NZ_JAGGLD010000003.1"/>
</dbReference>
<reference evidence="9 10" key="1">
    <citation type="submission" date="2021-03" db="EMBL/GenBank/DDBJ databases">
        <title>Genomic Encyclopedia of Type Strains, Phase IV (KMG-IV): sequencing the most valuable type-strain genomes for metagenomic binning, comparative biology and taxonomic classification.</title>
        <authorList>
            <person name="Goeker M."/>
        </authorList>
    </citation>
    <scope>NUCLEOTIDE SEQUENCE [LARGE SCALE GENOMIC DNA]</scope>
    <source>
        <strain evidence="9 10">DSM 26806</strain>
    </source>
</reference>
<evidence type="ECO:0000313" key="10">
    <source>
        <dbReference type="Proteomes" id="UP001519288"/>
    </source>
</evidence>
<feature type="transmembrane region" description="Helical" evidence="7">
    <location>
        <begin position="59"/>
        <end position="79"/>
    </location>
</feature>